<keyword evidence="4 8" id="KW-0276">Fatty acid metabolism</keyword>
<comment type="function">
    <text evidence="8">Transfers the 4'-phosphopantetheine moiety from coenzyme A to a Ser of acyl-carrier-protein.</text>
</comment>
<dbReference type="InterPro" id="IPR008278">
    <property type="entry name" value="4-PPantetheinyl_Trfase_dom"/>
</dbReference>
<name>A0A9W5YF89_9FIRM</name>
<evidence type="ECO:0000256" key="5">
    <source>
        <dbReference type="ARBA" id="ARBA00022842"/>
    </source>
</evidence>
<dbReference type="GO" id="GO:0006633">
    <property type="term" value="P:fatty acid biosynthetic process"/>
    <property type="evidence" value="ECO:0007669"/>
    <property type="project" value="UniProtKB-UniRule"/>
</dbReference>
<dbReference type="NCBIfam" id="TIGR00556">
    <property type="entry name" value="pantethn_trn"/>
    <property type="match status" value="1"/>
</dbReference>
<organism evidence="10 11">
    <name type="scientific">Vallitalea longa</name>
    <dbReference type="NCBI Taxonomy" id="2936439"/>
    <lineage>
        <taxon>Bacteria</taxon>
        <taxon>Bacillati</taxon>
        <taxon>Bacillota</taxon>
        <taxon>Clostridia</taxon>
        <taxon>Lachnospirales</taxon>
        <taxon>Vallitaleaceae</taxon>
        <taxon>Vallitalea</taxon>
    </lineage>
</organism>
<dbReference type="InterPro" id="IPR002582">
    <property type="entry name" value="ACPS"/>
</dbReference>
<evidence type="ECO:0000256" key="6">
    <source>
        <dbReference type="ARBA" id="ARBA00023098"/>
    </source>
</evidence>
<evidence type="ECO:0000259" key="9">
    <source>
        <dbReference type="Pfam" id="PF01648"/>
    </source>
</evidence>
<keyword evidence="3 8" id="KW-0479">Metal-binding</keyword>
<dbReference type="EC" id="2.7.8.7" evidence="8"/>
<evidence type="ECO:0000313" key="10">
    <source>
        <dbReference type="EMBL" id="GKX31661.1"/>
    </source>
</evidence>
<keyword evidence="8" id="KW-0963">Cytoplasm</keyword>
<comment type="caution">
    <text evidence="10">The sequence shown here is derived from an EMBL/GenBank/DDBJ whole genome shotgun (WGS) entry which is preliminary data.</text>
</comment>
<dbReference type="HAMAP" id="MF_00101">
    <property type="entry name" value="AcpS"/>
    <property type="match status" value="1"/>
</dbReference>
<reference evidence="10" key="1">
    <citation type="submission" date="2022-06" db="EMBL/GenBank/DDBJ databases">
        <title>Vallitalea longa sp. nov., an anaerobic bacterium isolated from marine sediment.</title>
        <authorList>
            <person name="Hirano S."/>
            <person name="Terahara T."/>
            <person name="Mori K."/>
            <person name="Hamada M."/>
            <person name="Matsumoto R."/>
            <person name="Kobayashi T."/>
        </authorList>
    </citation>
    <scope>NUCLEOTIDE SEQUENCE</scope>
    <source>
        <strain evidence="10">SH18-1</strain>
    </source>
</reference>
<comment type="subcellular location">
    <subcellularLocation>
        <location evidence="8">Cytoplasm</location>
    </subcellularLocation>
</comment>
<comment type="catalytic activity">
    <reaction evidence="8">
        <text>apo-[ACP] + CoA = holo-[ACP] + adenosine 3',5'-bisphosphate + H(+)</text>
        <dbReference type="Rhea" id="RHEA:12068"/>
        <dbReference type="Rhea" id="RHEA-COMP:9685"/>
        <dbReference type="Rhea" id="RHEA-COMP:9690"/>
        <dbReference type="ChEBI" id="CHEBI:15378"/>
        <dbReference type="ChEBI" id="CHEBI:29999"/>
        <dbReference type="ChEBI" id="CHEBI:57287"/>
        <dbReference type="ChEBI" id="CHEBI:58343"/>
        <dbReference type="ChEBI" id="CHEBI:64479"/>
        <dbReference type="EC" id="2.7.8.7"/>
    </reaction>
</comment>
<keyword evidence="2 8" id="KW-0808">Transferase</keyword>
<dbReference type="GO" id="GO:0008897">
    <property type="term" value="F:holo-[acyl-carrier-protein] synthase activity"/>
    <property type="evidence" value="ECO:0007669"/>
    <property type="project" value="UniProtKB-UniRule"/>
</dbReference>
<dbReference type="InterPro" id="IPR037143">
    <property type="entry name" value="4-PPantetheinyl_Trfase_dom_sf"/>
</dbReference>
<sequence>MIKGIGNDIIEISRIEKAIQNERFLEKYFTLNENRLFEDRNLRPETIAGNFATKEAVSKVLGTGFVDFSLADIEVLRDDMGKPYVILYNNARSLAEKLNISRIHVSISHSKEYVIATALGE</sequence>
<dbReference type="GO" id="GO:0005737">
    <property type="term" value="C:cytoplasm"/>
    <property type="evidence" value="ECO:0007669"/>
    <property type="project" value="UniProtKB-SubCell"/>
</dbReference>
<evidence type="ECO:0000256" key="7">
    <source>
        <dbReference type="ARBA" id="ARBA00023160"/>
    </source>
</evidence>
<evidence type="ECO:0000256" key="1">
    <source>
        <dbReference type="ARBA" id="ARBA00022516"/>
    </source>
</evidence>
<evidence type="ECO:0000256" key="3">
    <source>
        <dbReference type="ARBA" id="ARBA00022723"/>
    </source>
</evidence>
<dbReference type="NCBIfam" id="TIGR00516">
    <property type="entry name" value="acpS"/>
    <property type="match status" value="1"/>
</dbReference>
<keyword evidence="1 8" id="KW-0444">Lipid biosynthesis</keyword>
<feature type="domain" description="4'-phosphopantetheinyl transferase" evidence="9">
    <location>
        <begin position="4"/>
        <end position="118"/>
    </location>
</feature>
<dbReference type="AlphaFoldDB" id="A0A9W5YF89"/>
<evidence type="ECO:0000256" key="2">
    <source>
        <dbReference type="ARBA" id="ARBA00022679"/>
    </source>
</evidence>
<keyword evidence="11" id="KW-1185">Reference proteome</keyword>
<dbReference type="Proteomes" id="UP001144256">
    <property type="component" value="Unassembled WGS sequence"/>
</dbReference>
<dbReference type="SUPFAM" id="SSF56214">
    <property type="entry name" value="4'-phosphopantetheinyl transferase"/>
    <property type="match status" value="1"/>
</dbReference>
<evidence type="ECO:0000256" key="4">
    <source>
        <dbReference type="ARBA" id="ARBA00022832"/>
    </source>
</evidence>
<dbReference type="Gene3D" id="3.90.470.20">
    <property type="entry name" value="4'-phosphopantetheinyl transferase domain"/>
    <property type="match status" value="1"/>
</dbReference>
<dbReference type="Pfam" id="PF01648">
    <property type="entry name" value="ACPS"/>
    <property type="match status" value="1"/>
</dbReference>
<evidence type="ECO:0000256" key="8">
    <source>
        <dbReference type="HAMAP-Rule" id="MF_00101"/>
    </source>
</evidence>
<dbReference type="RefSeq" id="WP_281818912.1">
    <property type="nucleotide sequence ID" value="NZ_BRLB01000020.1"/>
</dbReference>
<gene>
    <name evidence="8 10" type="primary">acpS</name>
    <name evidence="10" type="ORF">SH1V18_41410</name>
</gene>
<proteinExistence type="inferred from homology"/>
<evidence type="ECO:0000313" key="11">
    <source>
        <dbReference type="Proteomes" id="UP001144256"/>
    </source>
</evidence>
<comment type="similarity">
    <text evidence="8">Belongs to the P-Pant transferase superfamily. AcpS family.</text>
</comment>
<keyword evidence="6 8" id="KW-0443">Lipid metabolism</keyword>
<dbReference type="InterPro" id="IPR004568">
    <property type="entry name" value="Ppantetheine-prot_Trfase_dom"/>
</dbReference>
<comment type="cofactor">
    <cofactor evidence="8">
        <name>Mg(2+)</name>
        <dbReference type="ChEBI" id="CHEBI:18420"/>
    </cofactor>
</comment>
<dbReference type="GO" id="GO:0000287">
    <property type="term" value="F:magnesium ion binding"/>
    <property type="evidence" value="ECO:0007669"/>
    <property type="project" value="UniProtKB-UniRule"/>
</dbReference>
<feature type="binding site" evidence="8">
    <location>
        <position position="8"/>
    </location>
    <ligand>
        <name>Mg(2+)</name>
        <dbReference type="ChEBI" id="CHEBI:18420"/>
    </ligand>
</feature>
<keyword evidence="7 8" id="KW-0275">Fatty acid biosynthesis</keyword>
<protein>
    <recommendedName>
        <fullName evidence="8">Holo-[acyl-carrier-protein] synthase</fullName>
        <shortName evidence="8">Holo-ACP synthase</shortName>
        <ecNumber evidence="8">2.7.8.7</ecNumber>
    </recommendedName>
    <alternativeName>
        <fullName evidence="8">4'-phosphopantetheinyl transferase AcpS</fullName>
    </alternativeName>
</protein>
<feature type="binding site" evidence="8">
    <location>
        <position position="55"/>
    </location>
    <ligand>
        <name>Mg(2+)</name>
        <dbReference type="ChEBI" id="CHEBI:18420"/>
    </ligand>
</feature>
<accession>A0A9W5YF89</accession>
<keyword evidence="5 8" id="KW-0460">Magnesium</keyword>
<dbReference type="EMBL" id="BRLB01000020">
    <property type="protein sequence ID" value="GKX31661.1"/>
    <property type="molecule type" value="Genomic_DNA"/>
</dbReference>